<dbReference type="PANTHER" id="PTHR35893">
    <property type="entry name" value="INNER MEMBRANE PROTEIN-RELATED"/>
    <property type="match status" value="1"/>
</dbReference>
<keyword evidence="5" id="KW-1185">Reference proteome</keyword>
<feature type="transmembrane region" description="Helical" evidence="2">
    <location>
        <begin position="119"/>
        <end position="136"/>
    </location>
</feature>
<reference evidence="4 5" key="1">
    <citation type="submission" date="2017-06" db="EMBL/GenBank/DDBJ databases">
        <authorList>
            <person name="Kim H.J."/>
            <person name="Triplett B.A."/>
        </authorList>
    </citation>
    <scope>NUCLEOTIDE SEQUENCE [LARGE SCALE GENOMIC DNA]</scope>
    <source>
        <strain evidence="4 5">U15</strain>
    </source>
</reference>
<evidence type="ECO:0000313" key="5">
    <source>
        <dbReference type="Proteomes" id="UP000198284"/>
    </source>
</evidence>
<dbReference type="Proteomes" id="UP000198284">
    <property type="component" value="Unassembled WGS sequence"/>
</dbReference>
<evidence type="ECO:0000256" key="1">
    <source>
        <dbReference type="SAM" id="MobiDB-lite"/>
    </source>
</evidence>
<dbReference type="Pfam" id="PF19029">
    <property type="entry name" value="DUF883_C"/>
    <property type="match status" value="1"/>
</dbReference>
<feature type="domain" description="DUF883" evidence="3">
    <location>
        <begin position="111"/>
        <end position="139"/>
    </location>
</feature>
<dbReference type="GO" id="GO:0009654">
    <property type="term" value="C:photosystem II oxygen evolving complex"/>
    <property type="evidence" value="ECO:0007669"/>
    <property type="project" value="InterPro"/>
</dbReference>
<gene>
    <name evidence="4" type="ORF">SAMN06265795_102334</name>
</gene>
<dbReference type="Pfam" id="PF05757">
    <property type="entry name" value="PsbQ"/>
    <property type="match status" value="1"/>
</dbReference>
<keyword evidence="2" id="KW-0472">Membrane</keyword>
<feature type="compositionally biased region" description="Low complexity" evidence="1">
    <location>
        <begin position="9"/>
        <end position="23"/>
    </location>
</feature>
<protein>
    <submittedName>
        <fullName evidence="4">Membrane-anchored ribosome-binding protein, inhibits growth in stationary phase, ElaB/YqjD/DUF883 family</fullName>
    </submittedName>
</protein>
<proteinExistence type="predicted"/>
<dbReference type="AlphaFoldDB" id="A0A239DT84"/>
<evidence type="ECO:0000313" key="4">
    <source>
        <dbReference type="EMBL" id="SNS35108.1"/>
    </source>
</evidence>
<feature type="region of interest" description="Disordered" evidence="1">
    <location>
        <begin position="1"/>
        <end position="44"/>
    </location>
</feature>
<organism evidence="4 5">
    <name type="scientific">Noviherbaspirillum humi</name>
    <dbReference type="NCBI Taxonomy" id="1688639"/>
    <lineage>
        <taxon>Bacteria</taxon>
        <taxon>Pseudomonadati</taxon>
        <taxon>Pseudomonadota</taxon>
        <taxon>Betaproteobacteria</taxon>
        <taxon>Burkholderiales</taxon>
        <taxon>Oxalobacteraceae</taxon>
        <taxon>Noviherbaspirillum</taxon>
    </lineage>
</organism>
<dbReference type="InterPro" id="IPR010279">
    <property type="entry name" value="YqjD/ElaB"/>
</dbReference>
<dbReference type="InterPro" id="IPR043605">
    <property type="entry name" value="DUF883_C"/>
</dbReference>
<name>A0A239DT84_9BURK</name>
<accession>A0A239DT84</accession>
<sequence length="139" mass="15037">MDYNNSPQSSGRSSGAAASGAAGNENTEAMADLKSDAKRAAQRTAATLRTELQTLKTDLDALMNRAPSLSDDELTEAHARLMTQFSSLRYAAKGIASEAQRQFNRSMENTSTYVNDKPWQSVSMAVAAGLFLGMLLKRR</sequence>
<dbReference type="PANTHER" id="PTHR35893:SF3">
    <property type="entry name" value="INNER MEMBRANE PROTEIN"/>
    <property type="match status" value="1"/>
</dbReference>
<dbReference type="InterPro" id="IPR008797">
    <property type="entry name" value="PSII_PsbQ"/>
</dbReference>
<dbReference type="GO" id="GO:0019898">
    <property type="term" value="C:extrinsic component of membrane"/>
    <property type="evidence" value="ECO:0007669"/>
    <property type="project" value="InterPro"/>
</dbReference>
<evidence type="ECO:0000256" key="2">
    <source>
        <dbReference type="SAM" id="Phobius"/>
    </source>
</evidence>
<dbReference type="RefSeq" id="WP_245844748.1">
    <property type="nucleotide sequence ID" value="NZ_FZOT01000002.1"/>
</dbReference>
<dbReference type="EMBL" id="FZOT01000002">
    <property type="protein sequence ID" value="SNS35108.1"/>
    <property type="molecule type" value="Genomic_DNA"/>
</dbReference>
<keyword evidence="2" id="KW-1133">Transmembrane helix</keyword>
<dbReference type="GO" id="GO:0005509">
    <property type="term" value="F:calcium ion binding"/>
    <property type="evidence" value="ECO:0007669"/>
    <property type="project" value="InterPro"/>
</dbReference>
<keyword evidence="2" id="KW-0812">Transmembrane</keyword>
<dbReference type="GO" id="GO:0015979">
    <property type="term" value="P:photosynthesis"/>
    <property type="evidence" value="ECO:0007669"/>
    <property type="project" value="InterPro"/>
</dbReference>
<dbReference type="GO" id="GO:0043022">
    <property type="term" value="F:ribosome binding"/>
    <property type="evidence" value="ECO:0007669"/>
    <property type="project" value="InterPro"/>
</dbReference>
<evidence type="ECO:0000259" key="3">
    <source>
        <dbReference type="Pfam" id="PF19029"/>
    </source>
</evidence>